<dbReference type="InterPro" id="IPR043129">
    <property type="entry name" value="ATPase_NBD"/>
</dbReference>
<dbReference type="Pfam" id="PF11104">
    <property type="entry name" value="PilM_2"/>
    <property type="match status" value="2"/>
</dbReference>
<gene>
    <name evidence="1" type="ORF">A3F00_03890</name>
</gene>
<evidence type="ECO:0008006" key="3">
    <source>
        <dbReference type="Google" id="ProtNLM"/>
    </source>
</evidence>
<dbReference type="PANTHER" id="PTHR32432:SF3">
    <property type="entry name" value="ETHANOLAMINE UTILIZATION PROTEIN EUTJ"/>
    <property type="match status" value="1"/>
</dbReference>
<dbReference type="Gene3D" id="3.30.1490.300">
    <property type="match status" value="1"/>
</dbReference>
<dbReference type="EMBL" id="MFDE01000026">
    <property type="protein sequence ID" value="OGE38222.1"/>
    <property type="molecule type" value="Genomic_DNA"/>
</dbReference>
<dbReference type="AlphaFoldDB" id="A0A1F5KBA1"/>
<dbReference type="Proteomes" id="UP000176527">
    <property type="component" value="Unassembled WGS sequence"/>
</dbReference>
<dbReference type="PIRSF" id="PIRSF019169">
    <property type="entry name" value="PilM"/>
    <property type="match status" value="1"/>
</dbReference>
<organism evidence="1 2">
    <name type="scientific">Candidatus Daviesbacteria bacterium RIFCSPHIGHO2_12_FULL_37_11</name>
    <dbReference type="NCBI Taxonomy" id="1797777"/>
    <lineage>
        <taxon>Bacteria</taxon>
        <taxon>Candidatus Daviesiibacteriota</taxon>
    </lineage>
</organism>
<protein>
    <recommendedName>
        <fullName evidence="3">SHS2 domain-containing protein</fullName>
    </recommendedName>
</protein>
<dbReference type="InterPro" id="IPR050696">
    <property type="entry name" value="FtsA/MreB"/>
</dbReference>
<reference evidence="1 2" key="1">
    <citation type="journal article" date="2016" name="Nat. Commun.">
        <title>Thousands of microbial genomes shed light on interconnected biogeochemical processes in an aquifer system.</title>
        <authorList>
            <person name="Anantharaman K."/>
            <person name="Brown C.T."/>
            <person name="Hug L.A."/>
            <person name="Sharon I."/>
            <person name="Castelle C.J."/>
            <person name="Probst A.J."/>
            <person name="Thomas B.C."/>
            <person name="Singh A."/>
            <person name="Wilkins M.J."/>
            <person name="Karaoz U."/>
            <person name="Brodie E.L."/>
            <person name="Williams K.H."/>
            <person name="Hubbard S.S."/>
            <person name="Banfield J.F."/>
        </authorList>
    </citation>
    <scope>NUCLEOTIDE SEQUENCE [LARGE SCALE GENOMIC DNA]</scope>
</reference>
<evidence type="ECO:0000313" key="1">
    <source>
        <dbReference type="EMBL" id="OGE38222.1"/>
    </source>
</evidence>
<evidence type="ECO:0000313" key="2">
    <source>
        <dbReference type="Proteomes" id="UP000176527"/>
    </source>
</evidence>
<dbReference type="CDD" id="cd24049">
    <property type="entry name" value="ASKHA_NBD_PilM"/>
    <property type="match status" value="1"/>
</dbReference>
<proteinExistence type="predicted"/>
<dbReference type="PANTHER" id="PTHR32432">
    <property type="entry name" value="CELL DIVISION PROTEIN FTSA-RELATED"/>
    <property type="match status" value="1"/>
</dbReference>
<sequence length="368" mass="39661">MPKITVGLDIGFSSIKVVALNNHEKPVKLVSLGTIGAPVPGMASDADIELEATAAAIKKLFSAAKIEEKNVIGALPESRVFTRVIDDLPYLSDSELTSAIRYASEEFIPVPVADVELNWQVLFRNKLEKNEAASTSAVKNDALSSLSGKSSQFRGKTIVFVVATPKVLVNKYIKVMKMAGLNLRALETEVIASARSLVGNNPFSPTSLIIQMDATTTDFAVVSKGLILLTRSIATGGVALTRAVAQQFNFELSQAEEYKKVYGLASDQLEGKVFQALKGIVDVILEETKRVIQAYSSKNPQNPIKRIVLSGGGAKLPGLVIYLANNLGLEVQEADPWYFVAKDKVLRTKLAVEGPLFTVAIGLALRED</sequence>
<comment type="caution">
    <text evidence="1">The sequence shown here is derived from an EMBL/GenBank/DDBJ whole genome shotgun (WGS) entry which is preliminary data.</text>
</comment>
<dbReference type="Gene3D" id="3.30.420.40">
    <property type="match status" value="2"/>
</dbReference>
<accession>A0A1F5KBA1</accession>
<dbReference type="SUPFAM" id="SSF53067">
    <property type="entry name" value="Actin-like ATPase domain"/>
    <property type="match status" value="2"/>
</dbReference>
<dbReference type="InterPro" id="IPR005883">
    <property type="entry name" value="PilM"/>
</dbReference>
<name>A0A1F5KBA1_9BACT</name>